<reference evidence="1" key="1">
    <citation type="journal article" date="2013" name="Nature">
        <title>The genomes of four tapeworm species reveal adaptations to parasitism.</title>
        <authorList>
            <person name="Tsai I.J."/>
            <person name="Zarowiecki M."/>
            <person name="Holroyd N."/>
            <person name="Garciarrubio A."/>
            <person name="Sanchez-Flores A."/>
            <person name="Brooks K.L."/>
            <person name="Tracey A."/>
            <person name="Bobes R.J."/>
            <person name="Fragoso G."/>
            <person name="Sciutto E."/>
            <person name="Aslett M."/>
            <person name="Beasley H."/>
            <person name="Bennett H.M."/>
            <person name="Cai J."/>
            <person name="Camicia F."/>
            <person name="Clark R."/>
            <person name="Cucher M."/>
            <person name="De Silva N."/>
            <person name="Day T.A."/>
            <person name="Deplazes P."/>
            <person name="Estrada K."/>
            <person name="Fernandez C."/>
            <person name="Holland P.W."/>
            <person name="Hou J."/>
            <person name="Hu S."/>
            <person name="Huckvale T."/>
            <person name="Hung S.S."/>
            <person name="Kamenetzky L."/>
            <person name="Keane J.A."/>
            <person name="Kiss F."/>
            <person name="Koziol U."/>
            <person name="Lambert O."/>
            <person name="Liu K."/>
            <person name="Luo X."/>
            <person name="Luo Y."/>
            <person name="Macchiaroli N."/>
            <person name="Nichol S."/>
            <person name="Paps J."/>
            <person name="Parkinson J."/>
            <person name="Pouchkina-Stantcheva N."/>
            <person name="Riddiford N."/>
            <person name="Rosenzvit M."/>
            <person name="Salinas G."/>
            <person name="Wasmuth J.D."/>
            <person name="Zamanian M."/>
            <person name="Zheng Y."/>
            <person name="Cai X."/>
            <person name="Soberon X."/>
            <person name="Olson P.D."/>
            <person name="Laclette J.P."/>
            <person name="Brehm K."/>
            <person name="Berriman M."/>
            <person name="Garciarrubio A."/>
            <person name="Bobes R.J."/>
            <person name="Fragoso G."/>
            <person name="Sanchez-Flores A."/>
            <person name="Estrada K."/>
            <person name="Cevallos M.A."/>
            <person name="Morett E."/>
            <person name="Gonzalez V."/>
            <person name="Portillo T."/>
            <person name="Ochoa-Leyva A."/>
            <person name="Jose M.V."/>
            <person name="Sciutto E."/>
            <person name="Landa A."/>
            <person name="Jimenez L."/>
            <person name="Valdes V."/>
            <person name="Carrero J.C."/>
            <person name="Larralde C."/>
            <person name="Morales-Montor J."/>
            <person name="Limon-Lason J."/>
            <person name="Soberon X."/>
            <person name="Laclette J.P."/>
        </authorList>
    </citation>
    <scope>NUCLEOTIDE SEQUENCE [LARGE SCALE GENOMIC DNA]</scope>
</reference>
<dbReference type="EMBL" id="LN902848">
    <property type="protein sequence ID" value="CDI97199.1"/>
    <property type="molecule type" value="Genomic_DNA"/>
</dbReference>
<evidence type="ECO:0000313" key="1">
    <source>
        <dbReference type="EMBL" id="CDI97199.1"/>
    </source>
</evidence>
<dbReference type="AlphaFoldDB" id="A0A087VY41"/>
<organism evidence="1 2">
    <name type="scientific">Echinococcus multilocularis</name>
    <name type="common">Fox tapeworm</name>
    <dbReference type="NCBI Taxonomy" id="6211"/>
    <lineage>
        <taxon>Eukaryota</taxon>
        <taxon>Metazoa</taxon>
        <taxon>Spiralia</taxon>
        <taxon>Lophotrochozoa</taxon>
        <taxon>Platyhelminthes</taxon>
        <taxon>Cestoda</taxon>
        <taxon>Eucestoda</taxon>
        <taxon>Cyclophyllidea</taxon>
        <taxon>Taeniidae</taxon>
        <taxon>Echinococcus</taxon>
    </lineage>
</organism>
<evidence type="ECO:0000313" key="2">
    <source>
        <dbReference type="Proteomes" id="UP000017246"/>
    </source>
</evidence>
<gene>
    <name evidence="1" type="ORF">EmuJ_000096400</name>
</gene>
<sequence length="64" mass="7399">MHSAYSFTPVNKDGCIEVSYLHYPSHQHFKHTSKSLTTQANKQIKATWRFSCMKFTRKSSSFVG</sequence>
<dbReference type="Proteomes" id="UP000017246">
    <property type="component" value="Unassembled WGS sequence"/>
</dbReference>
<proteinExistence type="predicted"/>
<reference evidence="1" key="2">
    <citation type="submission" date="2015-11" db="EMBL/GenBank/DDBJ databases">
        <authorList>
            <person name="Zhang Y."/>
            <person name="Guo Z."/>
        </authorList>
    </citation>
    <scope>NUCLEOTIDE SEQUENCE</scope>
</reference>
<keyword evidence="2" id="KW-1185">Reference proteome</keyword>
<protein>
    <submittedName>
        <fullName evidence="1">Expressed protein</fullName>
    </submittedName>
</protein>
<accession>A0A087VY41</accession>
<name>A0A087VY41_ECHMU</name>